<dbReference type="Gene3D" id="1.10.260.40">
    <property type="entry name" value="lambda repressor-like DNA-binding domains"/>
    <property type="match status" value="1"/>
</dbReference>
<dbReference type="SMART" id="SM00530">
    <property type="entry name" value="HTH_XRE"/>
    <property type="match status" value="1"/>
</dbReference>
<feature type="domain" description="HTH cro/C1-type" evidence="1">
    <location>
        <begin position="22"/>
        <end position="62"/>
    </location>
</feature>
<dbReference type="InterPro" id="IPR001387">
    <property type="entry name" value="Cro/C1-type_HTH"/>
</dbReference>
<name>A0A4Q7PKY5_9FIRM</name>
<dbReference type="CDD" id="cd00093">
    <property type="entry name" value="HTH_XRE"/>
    <property type="match status" value="1"/>
</dbReference>
<evidence type="ECO:0000259" key="1">
    <source>
        <dbReference type="PROSITE" id="PS50943"/>
    </source>
</evidence>
<evidence type="ECO:0000313" key="2">
    <source>
        <dbReference type="EMBL" id="RZT01205.1"/>
    </source>
</evidence>
<gene>
    <name evidence="2" type="ORF">EV209_1648</name>
</gene>
<dbReference type="Pfam" id="PF12844">
    <property type="entry name" value="HTH_19"/>
    <property type="match status" value="1"/>
</dbReference>
<dbReference type="PROSITE" id="PS50943">
    <property type="entry name" value="HTH_CROC1"/>
    <property type="match status" value="1"/>
</dbReference>
<organism evidence="2 3">
    <name type="scientific">Cuneatibacter caecimuris</name>
    <dbReference type="NCBI Taxonomy" id="1796618"/>
    <lineage>
        <taxon>Bacteria</taxon>
        <taxon>Bacillati</taxon>
        <taxon>Bacillota</taxon>
        <taxon>Clostridia</taxon>
        <taxon>Lachnospirales</taxon>
        <taxon>Lachnospiraceae</taxon>
        <taxon>Cuneatibacter</taxon>
    </lineage>
</organism>
<evidence type="ECO:0000313" key="3">
    <source>
        <dbReference type="Proteomes" id="UP000292927"/>
    </source>
</evidence>
<dbReference type="GO" id="GO:0003677">
    <property type="term" value="F:DNA binding"/>
    <property type="evidence" value="ECO:0007669"/>
    <property type="project" value="InterPro"/>
</dbReference>
<proteinExistence type="predicted"/>
<reference evidence="2 3" key="1">
    <citation type="submission" date="2019-02" db="EMBL/GenBank/DDBJ databases">
        <title>Genomic Encyclopedia of Type Strains, Phase IV (KMG-IV): sequencing the most valuable type-strain genomes for metagenomic binning, comparative biology and taxonomic classification.</title>
        <authorList>
            <person name="Goeker M."/>
        </authorList>
    </citation>
    <scope>NUCLEOTIDE SEQUENCE [LARGE SCALE GENOMIC DNA]</scope>
    <source>
        <strain evidence="2 3">DSM 29486</strain>
    </source>
</reference>
<sequence>MRAAYERFKCLLDEQHVSAYKVAKDTGLTSTLFSEWKKGKSSPKVDKLLILSNYFNVPLEYFIAPAEKSIS</sequence>
<dbReference type="OrthoDB" id="1653613at2"/>
<dbReference type="InterPro" id="IPR010982">
    <property type="entry name" value="Lambda_DNA-bd_dom_sf"/>
</dbReference>
<dbReference type="EMBL" id="SGXF01000002">
    <property type="protein sequence ID" value="RZT01205.1"/>
    <property type="molecule type" value="Genomic_DNA"/>
</dbReference>
<keyword evidence="3" id="KW-1185">Reference proteome</keyword>
<dbReference type="RefSeq" id="WP_130434872.1">
    <property type="nucleotide sequence ID" value="NZ_SGXF01000002.1"/>
</dbReference>
<comment type="caution">
    <text evidence="2">The sequence shown here is derived from an EMBL/GenBank/DDBJ whole genome shotgun (WGS) entry which is preliminary data.</text>
</comment>
<accession>A0A4Q7PKY5</accession>
<dbReference type="SUPFAM" id="SSF47413">
    <property type="entry name" value="lambda repressor-like DNA-binding domains"/>
    <property type="match status" value="1"/>
</dbReference>
<dbReference type="AlphaFoldDB" id="A0A4Q7PKY5"/>
<dbReference type="Proteomes" id="UP000292927">
    <property type="component" value="Unassembled WGS sequence"/>
</dbReference>
<protein>
    <submittedName>
        <fullName evidence="2">Helix-turn-helix protein</fullName>
    </submittedName>
</protein>